<accession>A0ABD3EQ98</accession>
<gene>
    <name evidence="1" type="ORF">V7S43_018515</name>
</gene>
<dbReference type="AlphaFoldDB" id="A0ABD3EQ98"/>
<keyword evidence="2" id="KW-1185">Reference proteome</keyword>
<comment type="caution">
    <text evidence="1">The sequence shown here is derived from an EMBL/GenBank/DDBJ whole genome shotgun (WGS) entry which is preliminary data.</text>
</comment>
<protein>
    <recommendedName>
        <fullName evidence="3">RXLR phytopathogen effector protein WY-domain domain-containing protein</fullName>
    </recommendedName>
</protein>
<dbReference type="EMBL" id="JBIMZQ010000077">
    <property type="protein sequence ID" value="KAL3656608.1"/>
    <property type="molecule type" value="Genomic_DNA"/>
</dbReference>
<evidence type="ECO:0000313" key="1">
    <source>
        <dbReference type="EMBL" id="KAL3656608.1"/>
    </source>
</evidence>
<dbReference type="Proteomes" id="UP001632037">
    <property type="component" value="Unassembled WGS sequence"/>
</dbReference>
<sequence>MITKAKYHPRSVEKAKEVENQLITKLKSDKLPSLTVWNWLKFGDDVHQALSSGKVTIFAKYVSSRGSVLKQLNAKYGEANVAAALATAQGNRATQDIASALQQKQLSTWLSKGESLGKVFGFLKFRESDGLPQKLDTLYEYLKLFKTKNHQDGTTVFKVLRKGFGDDDDQLVLMLSRALRAPGSRPMESTITRYQNLVFKEWVTRDLDPMSVAVKVFKIPEANVGAAKYNGEIKSIIKQYSSFFKRETGLGMGPEVVRSGRV</sequence>
<evidence type="ECO:0000313" key="2">
    <source>
        <dbReference type="Proteomes" id="UP001632037"/>
    </source>
</evidence>
<evidence type="ECO:0008006" key="3">
    <source>
        <dbReference type="Google" id="ProtNLM"/>
    </source>
</evidence>
<proteinExistence type="predicted"/>
<reference evidence="1 2" key="1">
    <citation type="submission" date="2024-09" db="EMBL/GenBank/DDBJ databases">
        <title>Genome sequencing and assembly of Phytophthora oleae, isolate VK10A, causative agent of rot of olive drupes.</title>
        <authorList>
            <person name="Conti Taguali S."/>
            <person name="Riolo M."/>
            <person name="La Spada F."/>
            <person name="Cacciola S.O."/>
            <person name="Dionisio G."/>
        </authorList>
    </citation>
    <scope>NUCLEOTIDE SEQUENCE [LARGE SCALE GENOMIC DNA]</scope>
    <source>
        <strain evidence="1 2">VK10A</strain>
    </source>
</reference>
<name>A0ABD3EQ98_9STRA</name>
<organism evidence="1 2">
    <name type="scientific">Phytophthora oleae</name>
    <dbReference type="NCBI Taxonomy" id="2107226"/>
    <lineage>
        <taxon>Eukaryota</taxon>
        <taxon>Sar</taxon>
        <taxon>Stramenopiles</taxon>
        <taxon>Oomycota</taxon>
        <taxon>Peronosporomycetes</taxon>
        <taxon>Peronosporales</taxon>
        <taxon>Peronosporaceae</taxon>
        <taxon>Phytophthora</taxon>
    </lineage>
</organism>